<dbReference type="PANTHER" id="PTHR31480">
    <property type="entry name" value="BIFUNCTIONAL LYCOPENE CYCLASE/PHYTOENE SYNTHASE"/>
    <property type="match status" value="1"/>
</dbReference>
<dbReference type="SFLD" id="SFLDG01212">
    <property type="entry name" value="Phytoene_synthase_like"/>
    <property type="match status" value="1"/>
</dbReference>
<proteinExistence type="predicted"/>
<dbReference type="GO" id="GO:0016117">
    <property type="term" value="P:carotenoid biosynthetic process"/>
    <property type="evidence" value="ECO:0007669"/>
    <property type="project" value="UniProtKB-ARBA"/>
</dbReference>
<dbReference type="GO" id="GO:0004311">
    <property type="term" value="F:geranylgeranyl diphosphate synthase activity"/>
    <property type="evidence" value="ECO:0007669"/>
    <property type="project" value="InterPro"/>
</dbReference>
<dbReference type="Gene3D" id="1.10.600.10">
    <property type="entry name" value="Farnesyl Diphosphate Synthase"/>
    <property type="match status" value="1"/>
</dbReference>
<keyword evidence="2" id="KW-0808">Transferase</keyword>
<dbReference type="InterPro" id="IPR008949">
    <property type="entry name" value="Isoprenoid_synthase_dom_sf"/>
</dbReference>
<dbReference type="PROSITE" id="PS01045">
    <property type="entry name" value="SQUALEN_PHYTOEN_SYN_2"/>
    <property type="match status" value="1"/>
</dbReference>
<keyword evidence="4" id="KW-1185">Reference proteome</keyword>
<accession>A0A938YP60</accession>
<dbReference type="Pfam" id="PF00494">
    <property type="entry name" value="SQS_PSY"/>
    <property type="match status" value="1"/>
</dbReference>
<evidence type="ECO:0000313" key="4">
    <source>
        <dbReference type="Proteomes" id="UP000663801"/>
    </source>
</evidence>
<dbReference type="InterPro" id="IPR002060">
    <property type="entry name" value="Squ/phyt_synthse"/>
</dbReference>
<dbReference type="InterPro" id="IPR033904">
    <property type="entry name" value="Trans_IPPS_HH"/>
</dbReference>
<dbReference type="AlphaFoldDB" id="A0A938YP60"/>
<dbReference type="InterPro" id="IPR019845">
    <property type="entry name" value="Squalene/phytoene_synthase_CS"/>
</dbReference>
<dbReference type="RefSeq" id="WP_205256920.1">
    <property type="nucleotide sequence ID" value="NZ_BAAAPV010000004.1"/>
</dbReference>
<comment type="caution">
    <text evidence="3">The sequence shown here is derived from an EMBL/GenBank/DDBJ whole genome shotgun (WGS) entry which is preliminary data.</text>
</comment>
<evidence type="ECO:0000256" key="1">
    <source>
        <dbReference type="ARBA" id="ARBA00004684"/>
    </source>
</evidence>
<sequence>MSVQAELTAAGIHDPDLRGDYRHCRRLAAEHGRTYFLATRFLPAGDRPAVHALYGFARTADDIVDDPRPEIDVASRTAGLADLAGQFEAGAAEIAAGRDLPIGLEPSVRSALHTADRYDLDPAWFDAFLESMRMDLTITEYATHADLDTYVYGSAAVIGLMTLPIMGAVGPVEEAAPYAADLGVAFQITNFIRDVGEDVGLGRIYLPQDSLAAHGVDRERLLHAASIGRADAPIRALLAAEIDRTRGIYRRAEPGIALLSPAARACVQVAYRLYGDILTAIEDADYEVFGERVRVTRRHRARVAASGLATGVAGAARARLAGSRRAG</sequence>
<dbReference type="GO" id="GO:0051996">
    <property type="term" value="F:squalene synthase [NAD(P)H] activity"/>
    <property type="evidence" value="ECO:0007669"/>
    <property type="project" value="InterPro"/>
</dbReference>
<dbReference type="SFLD" id="SFLDS00005">
    <property type="entry name" value="Isoprenoid_Synthase_Type_I"/>
    <property type="match status" value="1"/>
</dbReference>
<organism evidence="3 4">
    <name type="scientific">Nakamurella flavida</name>
    <dbReference type="NCBI Taxonomy" id="363630"/>
    <lineage>
        <taxon>Bacteria</taxon>
        <taxon>Bacillati</taxon>
        <taxon>Actinomycetota</taxon>
        <taxon>Actinomycetes</taxon>
        <taxon>Nakamurellales</taxon>
        <taxon>Nakamurellaceae</taxon>
        <taxon>Nakamurella</taxon>
    </lineage>
</organism>
<dbReference type="InterPro" id="IPR044843">
    <property type="entry name" value="Trans_IPPS_bact-type"/>
</dbReference>
<evidence type="ECO:0000256" key="2">
    <source>
        <dbReference type="ARBA" id="ARBA00022679"/>
    </source>
</evidence>
<evidence type="ECO:0000313" key="3">
    <source>
        <dbReference type="EMBL" id="MBM9476824.1"/>
    </source>
</evidence>
<name>A0A938YP60_9ACTN</name>
<comment type="pathway">
    <text evidence="1">Carotenoid biosynthesis; phytoene biosynthesis.</text>
</comment>
<dbReference type="CDD" id="cd00683">
    <property type="entry name" value="Trans_IPPS_HH"/>
    <property type="match status" value="1"/>
</dbReference>
<dbReference type="Proteomes" id="UP000663801">
    <property type="component" value="Unassembled WGS sequence"/>
</dbReference>
<dbReference type="SUPFAM" id="SSF48576">
    <property type="entry name" value="Terpenoid synthases"/>
    <property type="match status" value="1"/>
</dbReference>
<dbReference type="SFLD" id="SFLDG01018">
    <property type="entry name" value="Squalene/Phytoene_Synthase_Lik"/>
    <property type="match status" value="1"/>
</dbReference>
<protein>
    <submittedName>
        <fullName evidence="3">Phytoene/squalene synthase family protein</fullName>
    </submittedName>
</protein>
<reference evidence="3" key="1">
    <citation type="submission" date="2021-01" db="EMBL/GenBank/DDBJ databases">
        <title>KCTC 19127 draft genome.</title>
        <authorList>
            <person name="An D."/>
        </authorList>
    </citation>
    <scope>NUCLEOTIDE SEQUENCE</scope>
    <source>
        <strain evidence="3">KCTC 19127</strain>
    </source>
</reference>
<gene>
    <name evidence="3" type="ORF">JL107_10235</name>
</gene>
<dbReference type="EMBL" id="JAERWL010000008">
    <property type="protein sequence ID" value="MBM9476824.1"/>
    <property type="molecule type" value="Genomic_DNA"/>
</dbReference>